<accession>A0AA45W5A3</accession>
<dbReference type="Proteomes" id="UP001215549">
    <property type="component" value="Chromosome"/>
</dbReference>
<dbReference type="PANTHER" id="PTHR43427">
    <property type="entry name" value="CHLORIDE CHANNEL PROTEIN CLC-E"/>
    <property type="match status" value="1"/>
</dbReference>
<feature type="transmembrane region" description="Helical" evidence="5">
    <location>
        <begin position="106"/>
        <end position="130"/>
    </location>
</feature>
<dbReference type="InterPro" id="IPR050368">
    <property type="entry name" value="ClC-type_chloride_channel"/>
</dbReference>
<comment type="subcellular location">
    <subcellularLocation>
        <location evidence="1">Membrane</location>
        <topology evidence="1">Multi-pass membrane protein</topology>
    </subcellularLocation>
</comment>
<dbReference type="InterPro" id="IPR001807">
    <property type="entry name" value="ClC"/>
</dbReference>
<reference evidence="6 8" key="1">
    <citation type="submission" date="2017-01" db="EMBL/GenBank/DDBJ databases">
        <authorList>
            <person name="Varghese N."/>
            <person name="Submissions S."/>
        </authorList>
    </citation>
    <scope>NUCLEOTIDE SEQUENCE [LARGE SCALE GENOMIC DNA]</scope>
    <source>
        <strain evidence="6 8">DSM 18447</strain>
    </source>
</reference>
<dbReference type="EMBL" id="CP067140">
    <property type="protein sequence ID" value="WCR02238.1"/>
    <property type="molecule type" value="Genomic_DNA"/>
</dbReference>
<evidence type="ECO:0000313" key="8">
    <source>
        <dbReference type="Proteomes" id="UP000186216"/>
    </source>
</evidence>
<evidence type="ECO:0000256" key="3">
    <source>
        <dbReference type="ARBA" id="ARBA00022989"/>
    </source>
</evidence>
<reference evidence="7 9" key="2">
    <citation type="submission" date="2021-01" db="EMBL/GenBank/DDBJ databases">
        <title>Biogeographic distribution of Paracoccus.</title>
        <authorList>
            <person name="Hollensteiner J."/>
            <person name="Leineberger J."/>
            <person name="Brinkhoff T."/>
            <person name="Daniel R."/>
        </authorList>
    </citation>
    <scope>NUCLEOTIDE SEQUENCE [LARGE SCALE GENOMIC DNA]</scope>
    <source>
        <strain evidence="7 9">DSM 18447</strain>
    </source>
</reference>
<dbReference type="Gene3D" id="1.10.3080.10">
    <property type="entry name" value="Clc chloride channel"/>
    <property type="match status" value="1"/>
</dbReference>
<sequence>MFSLLATAFPILRFSGHHELQEMLHWGQEAGLIALLALAALKVLALSLCLASGWRGGAAFPLIFAGAAAGAAAVWLLPQSPVTVAVVAGIGAALTVGMGKPLAAMLIALLLIGPVAIEPLCTGLLIGWLVSRQLPKAELH</sequence>
<dbReference type="SUPFAM" id="SSF81340">
    <property type="entry name" value="Clc chloride channel"/>
    <property type="match status" value="1"/>
</dbReference>
<keyword evidence="4 5" id="KW-0472">Membrane</keyword>
<dbReference type="EMBL" id="FTOU01000008">
    <property type="protein sequence ID" value="SIS91720.1"/>
    <property type="molecule type" value="Genomic_DNA"/>
</dbReference>
<keyword evidence="3 5" id="KW-1133">Transmembrane helix</keyword>
<dbReference type="AlphaFoldDB" id="A0AA45W5A3"/>
<feature type="transmembrane region" description="Helical" evidence="5">
    <location>
        <begin position="82"/>
        <end position="99"/>
    </location>
</feature>
<evidence type="ECO:0000313" key="9">
    <source>
        <dbReference type="Proteomes" id="UP001215549"/>
    </source>
</evidence>
<evidence type="ECO:0000256" key="5">
    <source>
        <dbReference type="SAM" id="Phobius"/>
    </source>
</evidence>
<evidence type="ECO:0000256" key="2">
    <source>
        <dbReference type="ARBA" id="ARBA00022692"/>
    </source>
</evidence>
<dbReference type="GO" id="GO:0015108">
    <property type="term" value="F:chloride transmembrane transporter activity"/>
    <property type="evidence" value="ECO:0007669"/>
    <property type="project" value="InterPro"/>
</dbReference>
<keyword evidence="2 5" id="KW-0812">Transmembrane</keyword>
<dbReference type="Proteomes" id="UP000186216">
    <property type="component" value="Unassembled WGS sequence"/>
</dbReference>
<feature type="transmembrane region" description="Helical" evidence="5">
    <location>
        <begin position="58"/>
        <end position="76"/>
    </location>
</feature>
<evidence type="ECO:0000256" key="1">
    <source>
        <dbReference type="ARBA" id="ARBA00004141"/>
    </source>
</evidence>
<protein>
    <submittedName>
        <fullName evidence="7">Chloride channel protein</fullName>
    </submittedName>
    <submittedName>
        <fullName evidence="6">Voltage gated chloride channel</fullName>
    </submittedName>
</protein>
<dbReference type="RefSeq" id="WP_076526610.1">
    <property type="nucleotide sequence ID" value="NZ_CP067140.1"/>
</dbReference>
<dbReference type="PANTHER" id="PTHR43427:SF12">
    <property type="entry name" value="CHLORIDE TRANSPORTER"/>
    <property type="match status" value="1"/>
</dbReference>
<name>A0AA45W5A3_9RHOB</name>
<keyword evidence="9" id="KW-1185">Reference proteome</keyword>
<proteinExistence type="predicted"/>
<dbReference type="InterPro" id="IPR014743">
    <property type="entry name" value="Cl-channel_core"/>
</dbReference>
<evidence type="ECO:0000313" key="7">
    <source>
        <dbReference type="EMBL" id="WCR02238.1"/>
    </source>
</evidence>
<organism evidence="6 8">
    <name type="scientific">Paracoccus saliphilus</name>
    <dbReference type="NCBI Taxonomy" id="405559"/>
    <lineage>
        <taxon>Bacteria</taxon>
        <taxon>Pseudomonadati</taxon>
        <taxon>Pseudomonadota</taxon>
        <taxon>Alphaproteobacteria</taxon>
        <taxon>Rhodobacterales</taxon>
        <taxon>Paracoccaceae</taxon>
        <taxon>Paracoccus</taxon>
    </lineage>
</organism>
<feature type="transmembrane region" description="Helical" evidence="5">
    <location>
        <begin position="32"/>
        <end position="51"/>
    </location>
</feature>
<dbReference type="Pfam" id="PF00654">
    <property type="entry name" value="Voltage_CLC"/>
    <property type="match status" value="1"/>
</dbReference>
<dbReference type="GO" id="GO:0016020">
    <property type="term" value="C:membrane"/>
    <property type="evidence" value="ECO:0007669"/>
    <property type="project" value="UniProtKB-SubCell"/>
</dbReference>
<gene>
    <name evidence="7" type="ORF">JHX88_15245</name>
    <name evidence="6" type="ORF">SAMN05421772_108167</name>
</gene>
<evidence type="ECO:0000256" key="4">
    <source>
        <dbReference type="ARBA" id="ARBA00023136"/>
    </source>
</evidence>
<evidence type="ECO:0000313" key="6">
    <source>
        <dbReference type="EMBL" id="SIS91720.1"/>
    </source>
</evidence>